<gene>
    <name evidence="1" type="ORF">IFR04_001725</name>
</gene>
<dbReference type="EMBL" id="JAFJYH010000013">
    <property type="protein sequence ID" value="KAG4425158.1"/>
    <property type="molecule type" value="Genomic_DNA"/>
</dbReference>
<keyword evidence="2" id="KW-1185">Reference proteome</keyword>
<comment type="caution">
    <text evidence="1">The sequence shown here is derived from an EMBL/GenBank/DDBJ whole genome shotgun (WGS) entry which is preliminary data.</text>
</comment>
<sequence>MIHRSLVSPAMKHDTAFHLTATYLSEENIRDKNNTEFTQSQATTHYQTRWTYICNHMLIHDDEDPLYPIRVGPRQLHKTSTESCPMCKEQAEAAEEMRKKKTPEEVEMVRDLPIHGIIKEDILAESVNRRDSLRLAVLGAQRDQVLKYAQFLDSNSEPSVQAWDWYDGCNREWEAKMCEVEKRNATAANSRGPSISMPVGNVIRSSWNLMDGTEPSMMI</sequence>
<proteinExistence type="predicted"/>
<name>A0A8H7WHN9_9HELO</name>
<dbReference type="Proteomes" id="UP000664132">
    <property type="component" value="Unassembled WGS sequence"/>
</dbReference>
<evidence type="ECO:0000313" key="2">
    <source>
        <dbReference type="Proteomes" id="UP000664132"/>
    </source>
</evidence>
<accession>A0A8H7WHN9</accession>
<protein>
    <submittedName>
        <fullName evidence="1">Uncharacterized protein</fullName>
    </submittedName>
</protein>
<dbReference type="AlphaFoldDB" id="A0A8H7WHN9"/>
<evidence type="ECO:0000313" key="1">
    <source>
        <dbReference type="EMBL" id="KAG4425158.1"/>
    </source>
</evidence>
<organism evidence="1 2">
    <name type="scientific">Cadophora malorum</name>
    <dbReference type="NCBI Taxonomy" id="108018"/>
    <lineage>
        <taxon>Eukaryota</taxon>
        <taxon>Fungi</taxon>
        <taxon>Dikarya</taxon>
        <taxon>Ascomycota</taxon>
        <taxon>Pezizomycotina</taxon>
        <taxon>Leotiomycetes</taxon>
        <taxon>Helotiales</taxon>
        <taxon>Ploettnerulaceae</taxon>
        <taxon>Cadophora</taxon>
    </lineage>
</organism>
<dbReference type="OrthoDB" id="10451417at2759"/>
<reference evidence="1" key="1">
    <citation type="submission" date="2021-02" db="EMBL/GenBank/DDBJ databases">
        <title>Genome sequence Cadophora malorum strain M34.</title>
        <authorList>
            <person name="Stefanovic E."/>
            <person name="Vu D."/>
            <person name="Scully C."/>
            <person name="Dijksterhuis J."/>
            <person name="Roader J."/>
            <person name="Houbraken J."/>
        </authorList>
    </citation>
    <scope>NUCLEOTIDE SEQUENCE</scope>
    <source>
        <strain evidence="1">M34</strain>
    </source>
</reference>